<feature type="domain" description="CBS" evidence="3">
    <location>
        <begin position="97"/>
        <end position="152"/>
    </location>
</feature>
<reference evidence="4" key="1">
    <citation type="submission" date="2020-02" db="EMBL/GenBank/DDBJ databases">
        <authorList>
            <person name="Meier V. D."/>
        </authorList>
    </citation>
    <scope>NUCLEOTIDE SEQUENCE</scope>
    <source>
        <strain evidence="4">AVDCRST_MAG17</strain>
    </source>
</reference>
<dbReference type="InterPro" id="IPR051257">
    <property type="entry name" value="Diverse_CBS-Domain"/>
</dbReference>
<evidence type="ECO:0000313" key="4">
    <source>
        <dbReference type="EMBL" id="CAA9480729.1"/>
    </source>
</evidence>
<dbReference type="SMART" id="SM00116">
    <property type="entry name" value="CBS"/>
    <property type="match status" value="4"/>
</dbReference>
<dbReference type="InterPro" id="IPR000644">
    <property type="entry name" value="CBS_dom"/>
</dbReference>
<organism evidence="4">
    <name type="scientific">uncultured Solirubrobacterales bacterium</name>
    <dbReference type="NCBI Taxonomy" id="768556"/>
    <lineage>
        <taxon>Bacteria</taxon>
        <taxon>Bacillati</taxon>
        <taxon>Actinomycetota</taxon>
        <taxon>Thermoleophilia</taxon>
        <taxon>Solirubrobacterales</taxon>
        <taxon>environmental samples</taxon>
    </lineage>
</organism>
<dbReference type="InterPro" id="IPR046342">
    <property type="entry name" value="CBS_dom_sf"/>
</dbReference>
<dbReference type="CDD" id="cd02205">
    <property type="entry name" value="CBS_pair_SF"/>
    <property type="match status" value="1"/>
</dbReference>
<dbReference type="EMBL" id="CADCVV010000010">
    <property type="protein sequence ID" value="CAA9480729.1"/>
    <property type="molecule type" value="Genomic_DNA"/>
</dbReference>
<evidence type="ECO:0000256" key="1">
    <source>
        <dbReference type="ARBA" id="ARBA00023122"/>
    </source>
</evidence>
<dbReference type="SUPFAM" id="SSF54631">
    <property type="entry name" value="CBS-domain pair"/>
    <property type="match status" value="2"/>
</dbReference>
<dbReference type="PROSITE" id="PS51371">
    <property type="entry name" value="CBS"/>
    <property type="match status" value="2"/>
</dbReference>
<sequence>MDRRGEIRRSFRRLVGSKEPGDLDIRVREAMAPSVVVVRPDDTMRSAARAMAEPGVGSAMVEPVEPGDGPGIVTARDILELVAAGGDPGTAQVGDNASAEARTVAPDASIESAAEAMASGGFRHLLVRHGDETVGIISMRDVLGCWVREGATPNTIIPIREAMRGDLATLDSHRTLLDAARPMADEGLSAVLVEASGHRSYPGIVTEREVASCVAGGDDPAAERLEDRLASRMTFSAPEWSLRQAAEAMIKGGFQDVVVVEPRGPIGILAMRDIVRSWLEQTSESGS</sequence>
<evidence type="ECO:0000259" key="3">
    <source>
        <dbReference type="PROSITE" id="PS51371"/>
    </source>
</evidence>
<accession>A0A6J4RTQ6</accession>
<protein>
    <recommendedName>
        <fullName evidence="3">CBS domain-containing protein</fullName>
    </recommendedName>
</protein>
<dbReference type="AlphaFoldDB" id="A0A6J4RTQ6"/>
<proteinExistence type="predicted"/>
<name>A0A6J4RTQ6_9ACTN</name>
<dbReference type="PANTHER" id="PTHR43080:SF2">
    <property type="entry name" value="CBS DOMAIN-CONTAINING PROTEIN"/>
    <property type="match status" value="1"/>
</dbReference>
<gene>
    <name evidence="4" type="ORF">AVDCRST_MAG17-149</name>
</gene>
<dbReference type="PANTHER" id="PTHR43080">
    <property type="entry name" value="CBS DOMAIN-CONTAINING PROTEIN CBSX3, MITOCHONDRIAL"/>
    <property type="match status" value="1"/>
</dbReference>
<feature type="domain" description="CBS" evidence="3">
    <location>
        <begin position="31"/>
        <end position="88"/>
    </location>
</feature>
<evidence type="ECO:0000256" key="2">
    <source>
        <dbReference type="PROSITE-ProRule" id="PRU00703"/>
    </source>
</evidence>
<keyword evidence="1 2" id="KW-0129">CBS domain</keyword>
<dbReference type="Pfam" id="PF00571">
    <property type="entry name" value="CBS"/>
    <property type="match status" value="4"/>
</dbReference>
<dbReference type="Gene3D" id="3.10.580.10">
    <property type="entry name" value="CBS-domain"/>
    <property type="match status" value="2"/>
</dbReference>